<protein>
    <recommendedName>
        <fullName evidence="3">Inositol polyphosphate-related phosphatase domain-containing protein</fullName>
    </recommendedName>
</protein>
<proteinExistence type="predicted"/>
<dbReference type="Gene3D" id="3.60.10.10">
    <property type="entry name" value="Endonuclease/exonuclease/phosphatase"/>
    <property type="match status" value="1"/>
</dbReference>
<keyword evidence="2" id="KW-0472">Membrane</keyword>
<gene>
    <name evidence="4" type="ORF">N7468_008011</name>
</gene>
<evidence type="ECO:0000313" key="4">
    <source>
        <dbReference type="EMBL" id="KAJ5223469.1"/>
    </source>
</evidence>
<dbReference type="OrthoDB" id="62798at2759"/>
<dbReference type="GO" id="GO:0046856">
    <property type="term" value="P:phosphatidylinositol dephosphorylation"/>
    <property type="evidence" value="ECO:0007669"/>
    <property type="project" value="InterPro"/>
</dbReference>
<dbReference type="InterPro" id="IPR036691">
    <property type="entry name" value="Endo/exonu/phosph_ase_sf"/>
</dbReference>
<keyword evidence="2" id="KW-1133">Transmembrane helix</keyword>
<sequence>MGELNLYILTSNCARSLVDDAFGAHIFDPLGPDALAPDLIVLSLQEIAPIAYSFIGGTYLAPYFDAFVRAVKSATVKRWNESYVNVVQENTGMTGLMVFAKPDAANKISQVKTGHVSCGFNGLGNKGAVGARLCYATADHSSETVSLTFVAAHLAPMEEALAQRNRDWQTIVEGLVFTNADTTPEIPPGKQAGSDESTALLGDQDQQADNAESSSSHLFAPNSYLFLAGDLNYRTSDTSPSQDDVTRFPRRDASPEDATHFSHLLKHDQLAREMREGRTFHGLSEAPIHFPPTYKYSSAASEAARVSLANGRSETEWIWSSHRWPSWCDRILYLDRASQSGDSWVKPRAYDALPLFPHSDHRPVALAVSVPLRSTDTPSGPETVVAPFAIDPSWRSRRDAARRKELVVGILAYLGLTREGNGLVLASTLGIVGAWVVLRSLWLG</sequence>
<evidence type="ECO:0000259" key="3">
    <source>
        <dbReference type="SMART" id="SM00128"/>
    </source>
</evidence>
<dbReference type="EMBL" id="JAPQKS010000006">
    <property type="protein sequence ID" value="KAJ5223469.1"/>
    <property type="molecule type" value="Genomic_DNA"/>
</dbReference>
<name>A0A9W9NNZ2_9EURO</name>
<evidence type="ECO:0000313" key="5">
    <source>
        <dbReference type="Proteomes" id="UP001150941"/>
    </source>
</evidence>
<accession>A0A9W9NNZ2</accession>
<reference evidence="4" key="1">
    <citation type="submission" date="2022-11" db="EMBL/GenBank/DDBJ databases">
        <authorList>
            <person name="Petersen C."/>
        </authorList>
    </citation>
    <scope>NUCLEOTIDE SEQUENCE</scope>
    <source>
        <strain evidence="4">IBT 19713</strain>
    </source>
</reference>
<keyword evidence="5" id="KW-1185">Reference proteome</keyword>
<feature type="domain" description="Inositol polyphosphate-related phosphatase" evidence="3">
    <location>
        <begin position="2"/>
        <end position="376"/>
    </location>
</feature>
<comment type="caution">
    <text evidence="4">The sequence shown here is derived from an EMBL/GenBank/DDBJ whole genome shotgun (WGS) entry which is preliminary data.</text>
</comment>
<dbReference type="InterPro" id="IPR000300">
    <property type="entry name" value="IPPc"/>
</dbReference>
<evidence type="ECO:0000256" key="1">
    <source>
        <dbReference type="SAM" id="MobiDB-lite"/>
    </source>
</evidence>
<dbReference type="Pfam" id="PF22669">
    <property type="entry name" value="Exo_endo_phos2"/>
    <property type="match status" value="1"/>
</dbReference>
<evidence type="ECO:0000256" key="2">
    <source>
        <dbReference type="SAM" id="Phobius"/>
    </source>
</evidence>
<dbReference type="GeneID" id="83204610"/>
<dbReference type="Proteomes" id="UP001150941">
    <property type="component" value="Unassembled WGS sequence"/>
</dbReference>
<keyword evidence="2" id="KW-0812">Transmembrane</keyword>
<dbReference type="SUPFAM" id="SSF56219">
    <property type="entry name" value="DNase I-like"/>
    <property type="match status" value="1"/>
</dbReference>
<dbReference type="PANTHER" id="PTHR11200:SF286">
    <property type="entry name" value="5-PHOSPHATASE, PUTATIVE (AFU_ORTHOLOGUE AFUA_5G07600)-RELATED"/>
    <property type="match status" value="1"/>
</dbReference>
<dbReference type="RefSeq" id="XP_058327652.1">
    <property type="nucleotide sequence ID" value="XM_058477307.1"/>
</dbReference>
<feature type="region of interest" description="Disordered" evidence="1">
    <location>
        <begin position="236"/>
        <end position="258"/>
    </location>
</feature>
<feature type="compositionally biased region" description="Basic and acidic residues" evidence="1">
    <location>
        <begin position="244"/>
        <end position="258"/>
    </location>
</feature>
<organism evidence="4 5">
    <name type="scientific">Penicillium chermesinum</name>
    <dbReference type="NCBI Taxonomy" id="63820"/>
    <lineage>
        <taxon>Eukaryota</taxon>
        <taxon>Fungi</taxon>
        <taxon>Dikarya</taxon>
        <taxon>Ascomycota</taxon>
        <taxon>Pezizomycotina</taxon>
        <taxon>Eurotiomycetes</taxon>
        <taxon>Eurotiomycetidae</taxon>
        <taxon>Eurotiales</taxon>
        <taxon>Aspergillaceae</taxon>
        <taxon>Penicillium</taxon>
    </lineage>
</organism>
<dbReference type="AlphaFoldDB" id="A0A9W9NNZ2"/>
<reference evidence="4" key="2">
    <citation type="journal article" date="2023" name="IMA Fungus">
        <title>Comparative genomic study of the Penicillium genus elucidates a diverse pangenome and 15 lateral gene transfer events.</title>
        <authorList>
            <person name="Petersen C."/>
            <person name="Sorensen T."/>
            <person name="Nielsen M.R."/>
            <person name="Sondergaard T.E."/>
            <person name="Sorensen J.L."/>
            <person name="Fitzpatrick D.A."/>
            <person name="Frisvad J.C."/>
            <person name="Nielsen K.L."/>
        </authorList>
    </citation>
    <scope>NUCLEOTIDE SEQUENCE</scope>
    <source>
        <strain evidence="4">IBT 19713</strain>
    </source>
</reference>
<dbReference type="GO" id="GO:0004439">
    <property type="term" value="F:phosphatidylinositol-4,5-bisphosphate 5-phosphatase activity"/>
    <property type="evidence" value="ECO:0007669"/>
    <property type="project" value="TreeGrafter"/>
</dbReference>
<dbReference type="SMART" id="SM00128">
    <property type="entry name" value="IPPc"/>
    <property type="match status" value="1"/>
</dbReference>
<feature type="transmembrane region" description="Helical" evidence="2">
    <location>
        <begin position="423"/>
        <end position="442"/>
    </location>
</feature>
<dbReference type="InterPro" id="IPR046985">
    <property type="entry name" value="IP5"/>
</dbReference>
<dbReference type="PANTHER" id="PTHR11200">
    <property type="entry name" value="INOSITOL 5-PHOSPHATASE"/>
    <property type="match status" value="1"/>
</dbReference>